<dbReference type="PANTHER" id="PTHR34597:SF1">
    <property type="entry name" value="HEME_HEMOPEXIN TRANSPORTER PROTEIN HUXB"/>
    <property type="match status" value="1"/>
</dbReference>
<evidence type="ECO:0000256" key="6">
    <source>
        <dbReference type="ARBA" id="ARBA00022927"/>
    </source>
</evidence>
<dbReference type="InterPro" id="IPR005565">
    <property type="entry name" value="Hemolysn_activator_HlyB_C"/>
</dbReference>
<keyword evidence="6" id="KW-0653">Protein transport</keyword>
<feature type="domain" description="POTRA" evidence="10">
    <location>
        <begin position="69"/>
        <end position="143"/>
    </location>
</feature>
<dbReference type="Pfam" id="PF03865">
    <property type="entry name" value="ShlB"/>
    <property type="match status" value="1"/>
</dbReference>
<evidence type="ECO:0000256" key="8">
    <source>
        <dbReference type="ARBA" id="ARBA00023237"/>
    </source>
</evidence>
<keyword evidence="3" id="KW-0813">Transport</keyword>
<evidence type="ECO:0000256" key="1">
    <source>
        <dbReference type="ARBA" id="ARBA00004442"/>
    </source>
</evidence>
<evidence type="ECO:0000256" key="5">
    <source>
        <dbReference type="ARBA" id="ARBA00022692"/>
    </source>
</evidence>
<dbReference type="Pfam" id="PF08479">
    <property type="entry name" value="POTRA_2"/>
    <property type="match status" value="1"/>
</dbReference>
<dbReference type="Gene3D" id="2.40.160.50">
    <property type="entry name" value="membrane protein fhac: a member of the omp85/tpsb transporter family"/>
    <property type="match status" value="1"/>
</dbReference>
<evidence type="ECO:0000256" key="4">
    <source>
        <dbReference type="ARBA" id="ARBA00022452"/>
    </source>
</evidence>
<feature type="chain" id="PRO_5046231961" description="POTRA domain-containing protein" evidence="9">
    <location>
        <begin position="26"/>
        <end position="570"/>
    </location>
</feature>
<comment type="subcellular location">
    <subcellularLocation>
        <location evidence="1">Cell outer membrane</location>
    </subcellularLocation>
</comment>
<organism evidence="11 12">
    <name type="scientific">Acidovorax bellezanensis</name>
    <dbReference type="NCBI Taxonomy" id="2976702"/>
    <lineage>
        <taxon>Bacteria</taxon>
        <taxon>Pseudomonadati</taxon>
        <taxon>Pseudomonadota</taxon>
        <taxon>Betaproteobacteria</taxon>
        <taxon>Burkholderiales</taxon>
        <taxon>Comamonadaceae</taxon>
        <taxon>Acidovorax</taxon>
    </lineage>
</organism>
<dbReference type="PANTHER" id="PTHR34597">
    <property type="entry name" value="SLR1661 PROTEIN"/>
    <property type="match status" value="1"/>
</dbReference>
<evidence type="ECO:0000313" key="12">
    <source>
        <dbReference type="Proteomes" id="UP001525968"/>
    </source>
</evidence>
<evidence type="ECO:0000256" key="2">
    <source>
        <dbReference type="ARBA" id="ARBA00009055"/>
    </source>
</evidence>
<sequence length="570" mass="61087">MSAPTPFPLTRMGLLLCLLAQPAVAQTVPDAGALLRESERSLQAPRAAEPQMPLSVAKPMPEDAKAVRITVQRVVIEGDSLIPEAELQAQVQDLIGQSLTLAELEHAAQRLAQYYRERGWYARVYLPEQDVTDGSLRIQVLEGRYDTSYLTVQSGQRANAANVQRVITRRLVTGAPLSAPELERGLLLANDLPGIQANGLLQACEDEQGHSDLLLTVQDTAFVTGDVGLNNHGIRSTGRTQLVGGVALNNLSGKGDQLSFRLLASEGVRSAVARYSLPLGYDGLRLAVHGSLLGYTLGGSYRPLEAEGQARTAGLTLSYPLLRQSELNLSLSAGYEHRRYRDDMLGTALRRHDINALNLGLNGDLRDGFGGGGMSWGAVQLMHGRLAMEDIVADRAQDAAGPRSRGDYTKLALQLGRMQSLGAGWQMQLALSGQTASGNLASSERMTLGGPSQVRAYPVNEADGDQGLLLKLELQRELGGGWQAVAFYDTGRIRQHKRLWPGWDGDSRQPNSYSLSGAGVGVNWRGTGSLSGWQLAASVAAPVGGNPGNAQGRNSDGSSARGWLSVNRIF</sequence>
<dbReference type="Gene3D" id="3.10.20.310">
    <property type="entry name" value="membrane protein fhac"/>
    <property type="match status" value="1"/>
</dbReference>
<feature type="signal peptide" evidence="9">
    <location>
        <begin position="1"/>
        <end position="25"/>
    </location>
</feature>
<evidence type="ECO:0000313" key="11">
    <source>
        <dbReference type="EMBL" id="MCT9809185.1"/>
    </source>
</evidence>
<dbReference type="RefSeq" id="WP_261498113.1">
    <property type="nucleotide sequence ID" value="NZ_JAODYH010000001.1"/>
</dbReference>
<reference evidence="11 12" key="1">
    <citation type="submission" date="2022-09" db="EMBL/GenBank/DDBJ databases">
        <title>Draft genome of isolate Be4.</title>
        <authorList>
            <person name="Sanchez-Castro I."/>
            <person name="Martinez-Rodriguez P."/>
            <person name="Descostes M."/>
            <person name="Merroun M."/>
        </authorList>
    </citation>
    <scope>NUCLEOTIDE SEQUENCE [LARGE SCALE GENOMIC DNA]</scope>
    <source>
        <strain evidence="11 12">Be4</strain>
    </source>
</reference>
<keyword evidence="5" id="KW-0812">Transmembrane</keyword>
<keyword evidence="8" id="KW-0998">Cell outer membrane</keyword>
<keyword evidence="7" id="KW-0472">Membrane</keyword>
<accession>A0ABT2PFP2</accession>
<proteinExistence type="inferred from homology"/>
<keyword evidence="4" id="KW-1134">Transmembrane beta strand</keyword>
<dbReference type="PROSITE" id="PS51779">
    <property type="entry name" value="POTRA"/>
    <property type="match status" value="1"/>
</dbReference>
<dbReference type="InterPro" id="IPR034746">
    <property type="entry name" value="POTRA"/>
</dbReference>
<gene>
    <name evidence="11" type="ORF">N0K08_00930</name>
</gene>
<keyword evidence="9" id="KW-0732">Signal</keyword>
<evidence type="ECO:0000256" key="3">
    <source>
        <dbReference type="ARBA" id="ARBA00022448"/>
    </source>
</evidence>
<comment type="similarity">
    <text evidence="2">Belongs to the TPS (TC 1.B.20) family.</text>
</comment>
<dbReference type="EMBL" id="JAODYH010000001">
    <property type="protein sequence ID" value="MCT9809185.1"/>
    <property type="molecule type" value="Genomic_DNA"/>
</dbReference>
<name>A0ABT2PFP2_9BURK</name>
<dbReference type="InterPro" id="IPR013686">
    <property type="entry name" value="Polypept-transport_assoc_ShlB"/>
</dbReference>
<comment type="caution">
    <text evidence="11">The sequence shown here is derived from an EMBL/GenBank/DDBJ whole genome shotgun (WGS) entry which is preliminary data.</text>
</comment>
<dbReference type="Proteomes" id="UP001525968">
    <property type="component" value="Unassembled WGS sequence"/>
</dbReference>
<evidence type="ECO:0000256" key="7">
    <source>
        <dbReference type="ARBA" id="ARBA00023136"/>
    </source>
</evidence>
<evidence type="ECO:0000256" key="9">
    <source>
        <dbReference type="SAM" id="SignalP"/>
    </source>
</evidence>
<evidence type="ECO:0000259" key="10">
    <source>
        <dbReference type="PROSITE" id="PS51779"/>
    </source>
</evidence>
<keyword evidence="12" id="KW-1185">Reference proteome</keyword>
<protein>
    <recommendedName>
        <fullName evidence="10">POTRA domain-containing protein</fullName>
    </recommendedName>
</protein>
<dbReference type="InterPro" id="IPR051544">
    <property type="entry name" value="TPS_OM_transporter"/>
</dbReference>